<keyword evidence="2" id="KW-1185">Reference proteome</keyword>
<evidence type="ECO:0000313" key="1">
    <source>
        <dbReference type="EMBL" id="MDX5983846.1"/>
    </source>
</evidence>
<evidence type="ECO:0000313" key="2">
    <source>
        <dbReference type="Proteomes" id="UP001279660"/>
    </source>
</evidence>
<gene>
    <name evidence="1" type="ORF">SIL82_06195</name>
</gene>
<sequence length="117" mass="12803">MAKADRLARLDDRRAEIETEYRALLVAALRRTAAGQWGLFGHNKDRAHAAKFAPVVLELTELGEAADHVREQLSMPPFALHADFVASRGPVPAHAVGEPKQAQAWLTRLESQEGNAA</sequence>
<dbReference type="EMBL" id="JAWXXV010000001">
    <property type="protein sequence ID" value="MDX5983846.1"/>
    <property type="molecule type" value="Genomic_DNA"/>
</dbReference>
<protein>
    <submittedName>
        <fullName evidence="1">Uncharacterized protein</fullName>
    </submittedName>
</protein>
<reference evidence="1 2" key="1">
    <citation type="submission" date="2023-11" db="EMBL/GenBank/DDBJ databases">
        <title>MicrobeMod: A computational toolkit for identifying prokaryotic methylation and restriction-modification with nanopore sequencing.</title>
        <authorList>
            <person name="Crits-Christoph A."/>
            <person name="Kang S.C."/>
            <person name="Lee H."/>
            <person name="Ostrov N."/>
        </authorList>
    </citation>
    <scope>NUCLEOTIDE SEQUENCE [LARGE SCALE GENOMIC DNA]</scope>
    <source>
        <strain evidence="1 2">ATCC 14820</strain>
    </source>
</reference>
<dbReference type="RefSeq" id="WP_010404329.1">
    <property type="nucleotide sequence ID" value="NZ_JAWXXV010000001.1"/>
</dbReference>
<organism evidence="1 2">
    <name type="scientific">Sphingomonas echinoides</name>
    <dbReference type="NCBI Taxonomy" id="59803"/>
    <lineage>
        <taxon>Bacteria</taxon>
        <taxon>Pseudomonadati</taxon>
        <taxon>Pseudomonadota</taxon>
        <taxon>Alphaproteobacteria</taxon>
        <taxon>Sphingomonadales</taxon>
        <taxon>Sphingomonadaceae</taxon>
        <taxon>Sphingomonas</taxon>
    </lineage>
</organism>
<dbReference type="Proteomes" id="UP001279660">
    <property type="component" value="Unassembled WGS sequence"/>
</dbReference>
<proteinExistence type="predicted"/>
<comment type="caution">
    <text evidence="1">The sequence shown here is derived from an EMBL/GenBank/DDBJ whole genome shotgun (WGS) entry which is preliminary data.</text>
</comment>
<accession>A0ABU4PI31</accession>
<name>A0ABU4PI31_9SPHN</name>